<dbReference type="Proteomes" id="UP000070412">
    <property type="component" value="Unassembled WGS sequence"/>
</dbReference>
<dbReference type="GO" id="GO:0005634">
    <property type="term" value="C:nucleus"/>
    <property type="evidence" value="ECO:0007669"/>
    <property type="project" value="TreeGrafter"/>
</dbReference>
<gene>
    <name evidence="7" type="ORF">SSS_7088</name>
</gene>
<accession>A0A834RDC2</accession>
<keyword evidence="4 7" id="KW-0418">Kinase</keyword>
<evidence type="ECO:0000256" key="4">
    <source>
        <dbReference type="ARBA" id="ARBA00022777"/>
    </source>
</evidence>
<reference evidence="9" key="1">
    <citation type="journal article" date="2020" name="PLoS Negl. Trop. Dis.">
        <title>High-quality nuclear genome for Sarcoptes scabiei-A critical resource for a neglected parasite.</title>
        <authorList>
            <person name="Korhonen P.K."/>
            <person name="Gasser R.B."/>
            <person name="Ma G."/>
            <person name="Wang T."/>
            <person name="Stroehlein A.J."/>
            <person name="Young N.D."/>
            <person name="Ang C.S."/>
            <person name="Fernando D.D."/>
            <person name="Lu H.C."/>
            <person name="Taylor S."/>
            <person name="Reynolds S.L."/>
            <person name="Mofiz E."/>
            <person name="Najaraj S.H."/>
            <person name="Gowda H."/>
            <person name="Madugundu A."/>
            <person name="Renuse S."/>
            <person name="Holt D."/>
            <person name="Pandey A."/>
            <person name="Papenfuss A.T."/>
            <person name="Fischer K."/>
        </authorList>
    </citation>
    <scope>NUCLEOTIDE SEQUENCE [LARGE SCALE GENOMIC DNA]</scope>
</reference>
<evidence type="ECO:0000313" key="7">
    <source>
        <dbReference type="EMBL" id="KAF7495174.1"/>
    </source>
</evidence>
<dbReference type="CDD" id="cd14014">
    <property type="entry name" value="STKc_PknB_like"/>
    <property type="match status" value="1"/>
</dbReference>
<keyword evidence="3" id="KW-0547">Nucleotide-binding</keyword>
<organism evidence="7">
    <name type="scientific">Sarcoptes scabiei</name>
    <name type="common">Itch mite</name>
    <name type="synonym">Acarus scabiei</name>
    <dbReference type="NCBI Taxonomy" id="52283"/>
    <lineage>
        <taxon>Eukaryota</taxon>
        <taxon>Metazoa</taxon>
        <taxon>Ecdysozoa</taxon>
        <taxon>Arthropoda</taxon>
        <taxon>Chelicerata</taxon>
        <taxon>Arachnida</taxon>
        <taxon>Acari</taxon>
        <taxon>Acariformes</taxon>
        <taxon>Sarcoptiformes</taxon>
        <taxon>Astigmata</taxon>
        <taxon>Psoroptidia</taxon>
        <taxon>Sarcoptoidea</taxon>
        <taxon>Sarcoptidae</taxon>
        <taxon>Sarcoptinae</taxon>
        <taxon>Sarcoptes</taxon>
    </lineage>
</organism>
<evidence type="ECO:0000256" key="5">
    <source>
        <dbReference type="ARBA" id="ARBA00022840"/>
    </source>
</evidence>
<dbReference type="PANTHER" id="PTHR24345">
    <property type="entry name" value="SERINE/THREONINE-PROTEIN KINASE PLK"/>
    <property type="match status" value="1"/>
</dbReference>
<proteinExistence type="predicted"/>
<dbReference type="SUPFAM" id="SSF56112">
    <property type="entry name" value="Protein kinase-like (PK-like)"/>
    <property type="match status" value="1"/>
</dbReference>
<dbReference type="InterPro" id="IPR008271">
    <property type="entry name" value="Ser/Thr_kinase_AS"/>
</dbReference>
<dbReference type="GO" id="GO:0004674">
    <property type="term" value="F:protein serine/threonine kinase activity"/>
    <property type="evidence" value="ECO:0007669"/>
    <property type="project" value="UniProtKB-KW"/>
</dbReference>
<dbReference type="EMBL" id="WVUK01000050">
    <property type="protein sequence ID" value="KAF7495174.1"/>
    <property type="molecule type" value="Genomic_DNA"/>
</dbReference>
<protein>
    <submittedName>
        <fullName evidence="7">CBL-interacting protein kinase 16</fullName>
    </submittedName>
</protein>
<dbReference type="Pfam" id="PF00069">
    <property type="entry name" value="Pkinase"/>
    <property type="match status" value="1"/>
</dbReference>
<dbReference type="PANTHER" id="PTHR24345:SF0">
    <property type="entry name" value="CELL CYCLE SERINE_THREONINE-PROTEIN KINASE CDC5_MSD2"/>
    <property type="match status" value="1"/>
</dbReference>
<reference evidence="8" key="3">
    <citation type="submission" date="2022-06" db="UniProtKB">
        <authorList>
            <consortium name="EnsemblMetazoa"/>
        </authorList>
    </citation>
    <scope>IDENTIFICATION</scope>
</reference>
<evidence type="ECO:0000256" key="3">
    <source>
        <dbReference type="ARBA" id="ARBA00022741"/>
    </source>
</evidence>
<dbReference type="InterPro" id="IPR000719">
    <property type="entry name" value="Prot_kinase_dom"/>
</dbReference>
<dbReference type="PROSITE" id="PS00108">
    <property type="entry name" value="PROTEIN_KINASE_ST"/>
    <property type="match status" value="1"/>
</dbReference>
<dbReference type="GO" id="GO:0005524">
    <property type="term" value="F:ATP binding"/>
    <property type="evidence" value="ECO:0007669"/>
    <property type="project" value="UniProtKB-KW"/>
</dbReference>
<sequence>MNVSKIYHSFTWTERDVTQRQKALRSFELFPHNKYDLMRERIYQSFSECLQRNGYNATDLRQRFLAQGAFGSVFRIEKSNKTYACKIITSFGNRIRSEKKNFNQIYSRFKNEISIMRSVQNHPNIIGLRDYFVEKISTKSIESIRSGAYYENYIDDNFVEKHNGVDGDKEDEEEEMGPFRNYFIVMEYANSQSLDRYLKRYRVLNETIVKKIFTNVCDALTFLHRKRIAHRDIKISNLLLHRSVSDEHRSNDVWNNNEFNFVVKLCDFGLSVKINPEFEDSLKPIGTYMYMAPEILRSYYFYNLKQIDMIAMYCPFKGDIWALGVTVFLSLHGFYPMKTISGGHSRSKKLKSLSEFFHIDEPFKSESEYLRVYSERIRKNLNQPNPRLSESSRNLLRSTLAIDPRYRSDIEKIRALPFFN</sequence>
<dbReference type="Gene3D" id="1.10.510.10">
    <property type="entry name" value="Transferase(Phosphotransferase) domain 1"/>
    <property type="match status" value="1"/>
</dbReference>
<dbReference type="AlphaFoldDB" id="A0A834RDC2"/>
<dbReference type="InterPro" id="IPR011009">
    <property type="entry name" value="Kinase-like_dom_sf"/>
</dbReference>
<keyword evidence="5" id="KW-0067">ATP-binding</keyword>
<dbReference type="PROSITE" id="PS50011">
    <property type="entry name" value="PROTEIN_KINASE_DOM"/>
    <property type="match status" value="1"/>
</dbReference>
<keyword evidence="2" id="KW-0808">Transferase</keyword>
<evidence type="ECO:0000313" key="8">
    <source>
        <dbReference type="EnsemblMetazoa" id="KAF7495174.1"/>
    </source>
</evidence>
<evidence type="ECO:0000256" key="1">
    <source>
        <dbReference type="ARBA" id="ARBA00022527"/>
    </source>
</evidence>
<evidence type="ECO:0000259" key="6">
    <source>
        <dbReference type="PROSITE" id="PS50011"/>
    </source>
</evidence>
<dbReference type="OrthoDB" id="248923at2759"/>
<keyword evidence="9" id="KW-1185">Reference proteome</keyword>
<feature type="domain" description="Protein kinase" evidence="6">
    <location>
        <begin position="59"/>
        <end position="419"/>
    </location>
</feature>
<dbReference type="EnsemblMetazoa" id="SSS_7088s_mrna">
    <property type="protein sequence ID" value="KAF7495174.1"/>
    <property type="gene ID" value="SSS_7088"/>
</dbReference>
<dbReference type="SMART" id="SM00220">
    <property type="entry name" value="S_TKc"/>
    <property type="match status" value="1"/>
</dbReference>
<dbReference type="Gene3D" id="3.30.200.20">
    <property type="entry name" value="Phosphorylase Kinase, domain 1"/>
    <property type="match status" value="1"/>
</dbReference>
<evidence type="ECO:0000256" key="2">
    <source>
        <dbReference type="ARBA" id="ARBA00022679"/>
    </source>
</evidence>
<name>A0A834RDC2_SARSC</name>
<keyword evidence="1" id="KW-0723">Serine/threonine-protein kinase</keyword>
<reference evidence="7" key="2">
    <citation type="submission" date="2020-01" db="EMBL/GenBank/DDBJ databases">
        <authorList>
            <person name="Korhonen P.K.K."/>
            <person name="Guangxu M.G."/>
            <person name="Wang T.W."/>
            <person name="Stroehlein A.J.S."/>
            <person name="Young N.D."/>
            <person name="Ang C.-S.A."/>
            <person name="Fernando D.W.F."/>
            <person name="Lu H.L."/>
            <person name="Taylor S.T."/>
            <person name="Ehtesham M.E.M."/>
            <person name="Najaraj S.H.N."/>
            <person name="Harsha G.H.G."/>
            <person name="Madugundu A.M."/>
            <person name="Renuse S.R."/>
            <person name="Holt D.H."/>
            <person name="Pandey A.P."/>
            <person name="Papenfuss A.P."/>
            <person name="Gasser R.B.G."/>
            <person name="Fischer K.F."/>
        </authorList>
    </citation>
    <scope>NUCLEOTIDE SEQUENCE</scope>
    <source>
        <strain evidence="7">SSS_KF_BRIS2020</strain>
    </source>
</reference>
<evidence type="ECO:0000313" key="9">
    <source>
        <dbReference type="Proteomes" id="UP000070412"/>
    </source>
</evidence>